<reference evidence="2 3" key="1">
    <citation type="submission" date="2019-06" db="EMBL/GenBank/DDBJ databases">
        <title>Whole genome shotgun sequence of Streptomyces gardneri NBRC 12865.</title>
        <authorList>
            <person name="Hosoyama A."/>
            <person name="Uohara A."/>
            <person name="Ohji S."/>
            <person name="Ichikawa N."/>
        </authorList>
    </citation>
    <scope>NUCLEOTIDE SEQUENCE [LARGE SCALE GENOMIC DNA]</scope>
    <source>
        <strain evidence="2 3">NBRC 12865</strain>
    </source>
</reference>
<accession>A0A4Y3RDK6</accession>
<name>A0A4Y3RDK6_9ACTN</name>
<comment type="caution">
    <text evidence="2">The sequence shown here is derived from an EMBL/GenBank/DDBJ whole genome shotgun (WGS) entry which is preliminary data.</text>
</comment>
<evidence type="ECO:0000313" key="3">
    <source>
        <dbReference type="Proteomes" id="UP000315226"/>
    </source>
</evidence>
<protein>
    <submittedName>
        <fullName evidence="2">Uncharacterized protein</fullName>
    </submittedName>
</protein>
<dbReference type="OrthoDB" id="4336051at2"/>
<proteinExistence type="predicted"/>
<dbReference type="Proteomes" id="UP000315226">
    <property type="component" value="Unassembled WGS sequence"/>
</dbReference>
<evidence type="ECO:0000313" key="2">
    <source>
        <dbReference type="EMBL" id="GEB55459.1"/>
    </source>
</evidence>
<feature type="region of interest" description="Disordered" evidence="1">
    <location>
        <begin position="54"/>
        <end position="76"/>
    </location>
</feature>
<dbReference type="EMBL" id="BJMN01000006">
    <property type="protein sequence ID" value="GEB55459.1"/>
    <property type="molecule type" value="Genomic_DNA"/>
</dbReference>
<dbReference type="AlphaFoldDB" id="A0A4Y3RDK6"/>
<keyword evidence="3" id="KW-1185">Reference proteome</keyword>
<gene>
    <name evidence="2" type="ORF">SGA01_10640</name>
</gene>
<dbReference type="GeneID" id="95693640"/>
<sequence>MIAVLILFGVLGGVGALLTITLLRRGSSRTETAEGILQEQEALRQAHHDRVSFGAGAVHNSVPTASDTYSRRGGRP</sequence>
<organism evidence="2 3">
    <name type="scientific">Streptomyces gardneri</name>
    <dbReference type="NCBI Taxonomy" id="66892"/>
    <lineage>
        <taxon>Bacteria</taxon>
        <taxon>Bacillati</taxon>
        <taxon>Actinomycetota</taxon>
        <taxon>Actinomycetes</taxon>
        <taxon>Kitasatosporales</taxon>
        <taxon>Streptomycetaceae</taxon>
        <taxon>Streptomyces</taxon>
    </lineage>
</organism>
<evidence type="ECO:0000256" key="1">
    <source>
        <dbReference type="SAM" id="MobiDB-lite"/>
    </source>
</evidence>
<dbReference type="RefSeq" id="WP_055640251.1">
    <property type="nucleotide sequence ID" value="NZ_BJMN01000006.1"/>
</dbReference>